<proteinExistence type="inferred from homology"/>
<keyword evidence="6 11" id="KW-0479">Metal-binding</keyword>
<organism evidence="13 14">
    <name type="scientific">Fusobacterium animalis ATCC 51191</name>
    <dbReference type="NCBI Taxonomy" id="997347"/>
    <lineage>
        <taxon>Bacteria</taxon>
        <taxon>Fusobacteriati</taxon>
        <taxon>Fusobacteriota</taxon>
        <taxon>Fusobacteriia</taxon>
        <taxon>Fusobacteriales</taxon>
        <taxon>Fusobacteriaceae</taxon>
        <taxon>Fusobacterium</taxon>
    </lineage>
</organism>
<dbReference type="SUPFAM" id="SSF54826">
    <property type="entry name" value="Enolase N-terminal domain-like"/>
    <property type="match status" value="1"/>
</dbReference>
<dbReference type="EMBL" id="AFQD01000228">
    <property type="protein sequence ID" value="EGQ79577.1"/>
    <property type="molecule type" value="Genomic_DNA"/>
</dbReference>
<dbReference type="HOGENOM" id="CLU_030273_9_0_0"/>
<dbReference type="InterPro" id="IPR034593">
    <property type="entry name" value="DgoD-like"/>
</dbReference>
<evidence type="ECO:0000256" key="11">
    <source>
        <dbReference type="PIRSR" id="PIRSR634598-3"/>
    </source>
</evidence>
<dbReference type="InterPro" id="IPR036849">
    <property type="entry name" value="Enolase-like_C_sf"/>
</dbReference>
<feature type="binding site" evidence="10">
    <location>
        <begin position="335"/>
        <end position="337"/>
    </location>
    <ligand>
        <name>substrate</name>
    </ligand>
</feature>
<feature type="binding site" evidence="10">
    <location>
        <position position="27"/>
    </location>
    <ligand>
        <name>substrate</name>
    </ligand>
</feature>
<dbReference type="InterPro" id="IPR029065">
    <property type="entry name" value="Enolase_C-like"/>
</dbReference>
<evidence type="ECO:0000256" key="10">
    <source>
        <dbReference type="PIRSR" id="PIRSR634598-2"/>
    </source>
</evidence>
<dbReference type="SFLD" id="SFLDG00055">
    <property type="entry name" value="glucarate_dehydratase"/>
    <property type="match status" value="1"/>
</dbReference>
<dbReference type="EC" id="4.2.1.40" evidence="5"/>
<dbReference type="SFLD" id="SFLDS00001">
    <property type="entry name" value="Enolase"/>
    <property type="match status" value="1"/>
</dbReference>
<evidence type="ECO:0000256" key="4">
    <source>
        <dbReference type="ARBA" id="ARBA00009938"/>
    </source>
</evidence>
<feature type="binding site" evidence="10">
    <location>
        <position position="201"/>
    </location>
    <ligand>
        <name>substrate</name>
    </ligand>
</feature>
<evidence type="ECO:0000256" key="6">
    <source>
        <dbReference type="ARBA" id="ARBA00022723"/>
    </source>
</evidence>
<accession>F9EN93</accession>
<dbReference type="Pfam" id="PF13378">
    <property type="entry name" value="MR_MLE_C"/>
    <property type="match status" value="1"/>
</dbReference>
<feature type="binding site" evidence="10">
    <location>
        <position position="418"/>
    </location>
    <ligand>
        <name>substrate</name>
    </ligand>
</feature>
<dbReference type="SUPFAM" id="SSF51604">
    <property type="entry name" value="Enolase C-terminal domain-like"/>
    <property type="match status" value="1"/>
</dbReference>
<keyword evidence="8 13" id="KW-0456">Lyase</keyword>
<evidence type="ECO:0000256" key="8">
    <source>
        <dbReference type="ARBA" id="ARBA00023239"/>
    </source>
</evidence>
<feature type="binding site" evidence="10">
    <location>
        <position position="146"/>
    </location>
    <ligand>
        <name>substrate</name>
    </ligand>
</feature>
<sequence>MIPVIKKMEVYPVAGLDSMELNLSGAHAPYFTRNIVILTDSNGVEGVGEVPGGEKITKALKDVEHLVIGSKISDYKQTLLKIKKWLDANIKDDVRGLQTFDLRTGVHVVTAIEAPLLDLLGKFLEVPAAALMGDGIQREKVQFLSYLFYIGDRKKTDLPYDSEEDSDCEWYRLRNEEALTPEKIVALAKATHKKYGFVDFKLKGGVLSAKEELKAVQAIKKEFPDARVDLDPNGAWSLKEALEIKDELKEVLAYCEDPCGAENGFSGREIMAEFKRESGIPTATNMINTDWRQMCHCLALKSVDIPLADPHFWTMNGSVRVGQMCNDFGMMWGCHSNNHFDISLAMVVQCAVAIPGKMNGIDTHWIWQEGRERLTKEPMQIVDGCIELPKKGGLGIEIDREQILKAHKLYVDKKLGARNDAIGMQYLIKDWKFDNKKPCLVR</sequence>
<feature type="active site" description="Proton acceptor" evidence="9">
    <location>
        <position position="203"/>
    </location>
</feature>
<dbReference type="SMART" id="SM00922">
    <property type="entry name" value="MR_MLE"/>
    <property type="match status" value="1"/>
</dbReference>
<dbReference type="InterPro" id="IPR034598">
    <property type="entry name" value="GlucD-like"/>
</dbReference>
<dbReference type="InterPro" id="IPR013342">
    <property type="entry name" value="Mandelate_racemase_C"/>
</dbReference>
<dbReference type="CDD" id="cd03323">
    <property type="entry name" value="D-glucarate_dehydratase"/>
    <property type="match status" value="1"/>
</dbReference>
<comment type="caution">
    <text evidence="13">The sequence shown here is derived from an EMBL/GenBank/DDBJ whole genome shotgun (WGS) entry which is preliminary data.</text>
</comment>
<dbReference type="InterPro" id="IPR029017">
    <property type="entry name" value="Enolase-like_N"/>
</dbReference>
<feature type="binding site" evidence="10">
    <location>
        <position position="285"/>
    </location>
    <ligand>
        <name>substrate</name>
    </ligand>
</feature>
<evidence type="ECO:0000313" key="14">
    <source>
        <dbReference type="Proteomes" id="UP000005392"/>
    </source>
</evidence>
<dbReference type="Proteomes" id="UP000005392">
    <property type="component" value="Unassembled WGS sequence"/>
</dbReference>
<evidence type="ECO:0000256" key="3">
    <source>
        <dbReference type="ARBA" id="ARBA00005183"/>
    </source>
</evidence>
<dbReference type="AlphaFoldDB" id="F9EN93"/>
<evidence type="ECO:0000256" key="9">
    <source>
        <dbReference type="PIRSR" id="PIRSR634598-1"/>
    </source>
</evidence>
<feature type="binding site" evidence="11">
    <location>
        <position position="231"/>
    </location>
    <ligand>
        <name>Mg(2+)</name>
        <dbReference type="ChEBI" id="CHEBI:18420"/>
    </ligand>
</feature>
<gene>
    <name evidence="13" type="primary">gudD</name>
    <name evidence="13" type="ORF">HMPREF9094_1398</name>
</gene>
<comment type="pathway">
    <text evidence="3">Carbohydrate acid metabolism; D-glucarate degradation; 2,5-dioxopentanoate from D-glucarate: step 1/2.</text>
</comment>
<feature type="binding site" evidence="10">
    <location>
        <begin position="231"/>
        <end position="233"/>
    </location>
    <ligand>
        <name>substrate</name>
    </ligand>
</feature>
<dbReference type="PANTHER" id="PTHR48080:SF4">
    <property type="entry name" value="GLUCARATE DEHYDRATASE"/>
    <property type="match status" value="1"/>
</dbReference>
<dbReference type="GO" id="GO:0046872">
    <property type="term" value="F:metal ion binding"/>
    <property type="evidence" value="ECO:0007669"/>
    <property type="project" value="UniProtKB-KW"/>
</dbReference>
<name>F9EN93_9FUSO</name>
<feature type="binding site" evidence="11">
    <location>
        <position position="285"/>
    </location>
    <ligand>
        <name>Mg(2+)</name>
        <dbReference type="ChEBI" id="CHEBI:18420"/>
    </ligand>
</feature>
<evidence type="ECO:0000256" key="7">
    <source>
        <dbReference type="ARBA" id="ARBA00022842"/>
    </source>
</evidence>
<feature type="binding site" evidence="10">
    <location>
        <position position="99"/>
    </location>
    <ligand>
        <name>substrate</name>
    </ligand>
</feature>
<evidence type="ECO:0000313" key="13">
    <source>
        <dbReference type="EMBL" id="EGQ79577.1"/>
    </source>
</evidence>
<dbReference type="SFLD" id="SFLDF00005">
    <property type="entry name" value="glucarate_dehydratase"/>
    <property type="match status" value="1"/>
</dbReference>
<protein>
    <recommendedName>
        <fullName evidence="5">glucarate dehydratase</fullName>
        <ecNumber evidence="5">4.2.1.40</ecNumber>
    </recommendedName>
</protein>
<dbReference type="PANTHER" id="PTHR48080">
    <property type="entry name" value="D-GALACTONATE DEHYDRATASE-RELATED"/>
    <property type="match status" value="1"/>
</dbReference>
<feature type="domain" description="Mandelate racemase/muconate lactonizing enzyme C-terminal" evidence="12">
    <location>
        <begin position="181"/>
        <end position="281"/>
    </location>
</feature>
<dbReference type="Gene3D" id="3.30.390.10">
    <property type="entry name" value="Enolase-like, N-terminal domain"/>
    <property type="match status" value="1"/>
</dbReference>
<comment type="cofactor">
    <cofactor evidence="2 11">
        <name>Mg(2+)</name>
        <dbReference type="ChEBI" id="CHEBI:18420"/>
    </cofactor>
</comment>
<dbReference type="GO" id="GO:0008872">
    <property type="term" value="F:glucarate dehydratase activity"/>
    <property type="evidence" value="ECO:0007669"/>
    <property type="project" value="UniProtKB-EC"/>
</dbReference>
<evidence type="ECO:0000256" key="5">
    <source>
        <dbReference type="ARBA" id="ARBA00011973"/>
    </source>
</evidence>
<dbReference type="Gene3D" id="3.20.20.120">
    <property type="entry name" value="Enolase-like C-terminal domain"/>
    <property type="match status" value="1"/>
</dbReference>
<keyword evidence="14" id="KW-1185">Reference proteome</keyword>
<feature type="binding site" evidence="11">
    <location>
        <position position="262"/>
    </location>
    <ligand>
        <name>Mg(2+)</name>
        <dbReference type="ChEBI" id="CHEBI:18420"/>
    </ligand>
</feature>
<evidence type="ECO:0000256" key="2">
    <source>
        <dbReference type="ARBA" id="ARBA00001946"/>
    </source>
</evidence>
<reference evidence="13 14" key="1">
    <citation type="submission" date="2011-05" db="EMBL/GenBank/DDBJ databases">
        <authorList>
            <person name="Muzny D."/>
            <person name="Qin X."/>
            <person name="Deng J."/>
            <person name="Jiang H."/>
            <person name="Liu Y."/>
            <person name="Qu J."/>
            <person name="Song X.-Z."/>
            <person name="Zhang L."/>
            <person name="Thornton R."/>
            <person name="Coyle M."/>
            <person name="Francisco L."/>
            <person name="Jackson L."/>
            <person name="Javaid M."/>
            <person name="Korchina V."/>
            <person name="Kovar C."/>
            <person name="Mata R."/>
            <person name="Mathew T."/>
            <person name="Ngo R."/>
            <person name="Nguyen L."/>
            <person name="Nguyen N."/>
            <person name="Okwuonu G."/>
            <person name="Ongeri F."/>
            <person name="Pham C."/>
            <person name="Simmons D."/>
            <person name="Wilczek-Boney K."/>
            <person name="Hale W."/>
            <person name="Jakkamsetti A."/>
            <person name="Pham P."/>
            <person name="Ruth R."/>
            <person name="San Lucas F."/>
            <person name="Warren J."/>
            <person name="Zhang J."/>
            <person name="Zhao Z."/>
            <person name="Zhou C."/>
            <person name="Zhu D."/>
            <person name="Lee S."/>
            <person name="Bess C."/>
            <person name="Blankenburg K."/>
            <person name="Forbes L."/>
            <person name="Fu Q."/>
            <person name="Gubbala S."/>
            <person name="Hirani K."/>
            <person name="Jayaseelan J.C."/>
            <person name="Lara F."/>
            <person name="Munidasa M."/>
            <person name="Palculict T."/>
            <person name="Patil S."/>
            <person name="Pu L.-L."/>
            <person name="Saada N."/>
            <person name="Tang L."/>
            <person name="Weissenberger G."/>
            <person name="Zhu Y."/>
            <person name="Hemphill L."/>
            <person name="Shang Y."/>
            <person name="Youmans B."/>
            <person name="Ayvaz T."/>
            <person name="Ross M."/>
            <person name="Santibanez J."/>
            <person name="Aqrawi P."/>
            <person name="Gross S."/>
            <person name="Joshi V."/>
            <person name="Fowler G."/>
            <person name="Nazareth L."/>
            <person name="Reid J."/>
            <person name="Worley K."/>
            <person name="Petrosino J."/>
            <person name="Highlander S."/>
            <person name="Gibbs R."/>
        </authorList>
    </citation>
    <scope>NUCLEOTIDE SEQUENCE [LARGE SCALE GENOMIC DNA]</scope>
    <source>
        <strain evidence="13 14">ATCC 51191</strain>
    </source>
</reference>
<dbReference type="PATRIC" id="fig|997347.4.peg.1306"/>
<evidence type="ECO:0000256" key="1">
    <source>
        <dbReference type="ARBA" id="ARBA00001426"/>
    </source>
</evidence>
<evidence type="ECO:0000259" key="12">
    <source>
        <dbReference type="SMART" id="SM00922"/>
    </source>
</evidence>
<feature type="binding site" evidence="10">
    <location>
        <position position="364"/>
    </location>
    <ligand>
        <name>substrate</name>
    </ligand>
</feature>
<comment type="similarity">
    <text evidence="4">Belongs to the mandelate racemase/muconate lactonizing enzyme family. GlucD subfamily.</text>
</comment>
<comment type="catalytic activity">
    <reaction evidence="1">
        <text>D-glucarate = 5-dehydro-4-deoxy-D-glucarate + H2O</text>
        <dbReference type="Rhea" id="RHEA:14573"/>
        <dbReference type="ChEBI" id="CHEBI:15377"/>
        <dbReference type="ChEBI" id="CHEBI:30612"/>
        <dbReference type="ChEBI" id="CHEBI:42819"/>
        <dbReference type="EC" id="4.2.1.40"/>
    </reaction>
</comment>
<feature type="active site" description="Proton acceptor" evidence="9">
    <location>
        <position position="335"/>
    </location>
</feature>
<keyword evidence="7 11" id="KW-0460">Magnesium</keyword>